<comment type="pathway">
    <text evidence="1">Cofactor biosynthesis; adenosylcobalamin biosynthesis.</text>
</comment>
<dbReference type="InterPro" id="IPR012797">
    <property type="entry name" value="CobF"/>
</dbReference>
<dbReference type="InterPro" id="IPR014776">
    <property type="entry name" value="4pyrrole_Mease_sub2"/>
</dbReference>
<evidence type="ECO:0000256" key="6">
    <source>
        <dbReference type="PIRNR" id="PIRNR036525"/>
    </source>
</evidence>
<reference evidence="8" key="1">
    <citation type="submission" date="2020-04" db="EMBL/GenBank/DDBJ databases">
        <title>Nitratireductor sp. nov. isolated from mangrove soil.</title>
        <authorList>
            <person name="Ye Y."/>
        </authorList>
    </citation>
    <scope>NUCLEOTIDE SEQUENCE</scope>
    <source>
        <strain evidence="8">SY7</strain>
    </source>
</reference>
<keyword evidence="5 6" id="KW-0949">S-adenosyl-L-methionine</keyword>
<comment type="catalytic activity">
    <reaction evidence="6">
        <text>precorrin-5 + S-adenosyl-L-methionine + H2O = precorrin-6A + acetate + S-adenosyl-L-homocysteine + 2 H(+)</text>
        <dbReference type="Rhea" id="RHEA:18261"/>
        <dbReference type="ChEBI" id="CHEBI:15377"/>
        <dbReference type="ChEBI" id="CHEBI:15378"/>
        <dbReference type="ChEBI" id="CHEBI:30089"/>
        <dbReference type="ChEBI" id="CHEBI:57856"/>
        <dbReference type="ChEBI" id="CHEBI:59789"/>
        <dbReference type="ChEBI" id="CHEBI:77871"/>
        <dbReference type="ChEBI" id="CHEBI:77872"/>
        <dbReference type="EC" id="2.1.1.152"/>
    </reaction>
</comment>
<dbReference type="OrthoDB" id="9787471at2"/>
<dbReference type="GO" id="GO:0043819">
    <property type="term" value="F:precorrin-6A synthase (deacetylating) activity"/>
    <property type="evidence" value="ECO:0007669"/>
    <property type="project" value="UniProtKB-EC"/>
</dbReference>
<keyword evidence="3 6" id="KW-0489">Methyltransferase</keyword>
<dbReference type="RefSeq" id="WP_146300250.1">
    <property type="nucleotide sequence ID" value="NZ_CP042301.2"/>
</dbReference>
<keyword evidence="4 6" id="KW-0808">Transferase</keyword>
<dbReference type="KEGG" id="niy:FQ775_15175"/>
<organism evidence="8 9">
    <name type="scientific">Nitratireductor mangrovi</name>
    <dbReference type="NCBI Taxonomy" id="2599600"/>
    <lineage>
        <taxon>Bacteria</taxon>
        <taxon>Pseudomonadati</taxon>
        <taxon>Pseudomonadota</taxon>
        <taxon>Alphaproteobacteria</taxon>
        <taxon>Hyphomicrobiales</taxon>
        <taxon>Phyllobacteriaceae</taxon>
        <taxon>Nitratireductor</taxon>
    </lineage>
</organism>
<dbReference type="InterPro" id="IPR014777">
    <property type="entry name" value="4pyrrole_Mease_sub1"/>
</dbReference>
<dbReference type="SUPFAM" id="SSF53790">
    <property type="entry name" value="Tetrapyrrole methylase"/>
    <property type="match status" value="1"/>
</dbReference>
<evidence type="ECO:0000259" key="7">
    <source>
        <dbReference type="Pfam" id="PF00590"/>
    </source>
</evidence>
<evidence type="ECO:0000256" key="1">
    <source>
        <dbReference type="ARBA" id="ARBA00004953"/>
    </source>
</evidence>
<evidence type="ECO:0000313" key="8">
    <source>
        <dbReference type="EMBL" id="QDZ01609.1"/>
    </source>
</evidence>
<dbReference type="Pfam" id="PF00590">
    <property type="entry name" value="TP_methylase"/>
    <property type="match status" value="1"/>
</dbReference>
<keyword evidence="9" id="KW-1185">Reference proteome</keyword>
<dbReference type="PIRSF" id="PIRSF036525">
    <property type="entry name" value="CobF"/>
    <property type="match status" value="1"/>
</dbReference>
<evidence type="ECO:0000313" key="9">
    <source>
        <dbReference type="Proteomes" id="UP000321389"/>
    </source>
</evidence>
<dbReference type="NCBIfam" id="TIGR02434">
    <property type="entry name" value="CobF"/>
    <property type="match status" value="1"/>
</dbReference>
<accession>A0A5B8L176</accession>
<evidence type="ECO:0000256" key="3">
    <source>
        <dbReference type="ARBA" id="ARBA00022603"/>
    </source>
</evidence>
<comment type="function">
    <text evidence="6">Catalyzes the methylation of C-1 in precorrin-5 and the subsequent extrusion of acetic acid from the resulting intermediate to form cobalt-precorrin-6A.</text>
</comment>
<feature type="domain" description="Tetrapyrrole methylase" evidence="7">
    <location>
        <begin position="4"/>
        <end position="222"/>
    </location>
</feature>
<sequence>MRRLLIIGIGAGDPDHMTVQAIDALNSADVVLVPEKEGKDGLAALRHDICRRFMTRTDWRTVAYKVPKRAAPDLSYRQVVDDWHEAIGDIWGRLLSEDVKDGETAAYLVWGDPSIYDSTLRIVERLAAKGDVAFDYEVIPGITSIQALAARHRIALNTIGGPIHVTTGRRLGQEGPGTADSIVVMLDGELAFTTVDADEFDIYWGANLGTESEVAIAGRLSEKSSEITEARAKARDKAGWVMDTYLLRRKDNGAKE</sequence>
<dbReference type="AlphaFoldDB" id="A0A5B8L176"/>
<evidence type="ECO:0000256" key="4">
    <source>
        <dbReference type="ARBA" id="ARBA00022679"/>
    </source>
</evidence>
<dbReference type="GO" id="GO:0009236">
    <property type="term" value="P:cobalamin biosynthetic process"/>
    <property type="evidence" value="ECO:0007669"/>
    <property type="project" value="UniProtKB-KW"/>
</dbReference>
<protein>
    <recommendedName>
        <fullName evidence="6">Precorrin-6A synthase [deacetylating]</fullName>
        <ecNumber evidence="6">2.1.1.152</ecNumber>
    </recommendedName>
</protein>
<dbReference type="InterPro" id="IPR000878">
    <property type="entry name" value="4pyrrol_Mease"/>
</dbReference>
<dbReference type="InterPro" id="IPR035996">
    <property type="entry name" value="4pyrrol_Methylase_sf"/>
</dbReference>
<dbReference type="Gene3D" id="3.30.950.10">
    <property type="entry name" value="Methyltransferase, Cobalt-precorrin-4 Transmethylase, Domain 2"/>
    <property type="match status" value="1"/>
</dbReference>
<evidence type="ECO:0000256" key="2">
    <source>
        <dbReference type="ARBA" id="ARBA00022573"/>
    </source>
</evidence>
<dbReference type="CDD" id="cd11643">
    <property type="entry name" value="Precorrin-6A-synthase"/>
    <property type="match status" value="1"/>
</dbReference>
<dbReference type="Proteomes" id="UP000321389">
    <property type="component" value="Chromosome"/>
</dbReference>
<dbReference type="PANTHER" id="PTHR43467">
    <property type="entry name" value="COBALT-PRECORRIN-2 C(20)-METHYLTRANSFERASE"/>
    <property type="match status" value="1"/>
</dbReference>
<dbReference type="GO" id="GO:0032259">
    <property type="term" value="P:methylation"/>
    <property type="evidence" value="ECO:0007669"/>
    <property type="project" value="UniProtKB-KW"/>
</dbReference>
<keyword evidence="2" id="KW-0169">Cobalamin biosynthesis</keyword>
<proteinExistence type="predicted"/>
<dbReference type="PANTHER" id="PTHR43467:SF1">
    <property type="entry name" value="PRECORRIN-6A SYNTHASE [DEACETYLATING]"/>
    <property type="match status" value="1"/>
</dbReference>
<dbReference type="Gene3D" id="3.40.1010.10">
    <property type="entry name" value="Cobalt-precorrin-4 Transmethylase, Domain 1"/>
    <property type="match status" value="1"/>
</dbReference>
<gene>
    <name evidence="8" type="ORF">FQ775_15175</name>
</gene>
<name>A0A5B8L176_9HYPH</name>
<evidence type="ECO:0000256" key="5">
    <source>
        <dbReference type="ARBA" id="ARBA00022691"/>
    </source>
</evidence>
<dbReference type="EMBL" id="CP042301">
    <property type="protein sequence ID" value="QDZ01609.1"/>
    <property type="molecule type" value="Genomic_DNA"/>
</dbReference>
<dbReference type="EC" id="2.1.1.152" evidence="6"/>